<comment type="caution">
    <text evidence="1">The sequence shown here is derived from an EMBL/GenBank/DDBJ whole genome shotgun (WGS) entry which is preliminary data.</text>
</comment>
<accession>A0A0J7JBN6</accession>
<sequence length="77" mass="8468">MATVNPWKRFQRLLPRAGRYTVTIDQVNADGTSLATRRDGQRVRLKGGLVSAGKKAWVEGEQIIGEAPDLPSATQYV</sequence>
<protein>
    <submittedName>
        <fullName evidence="1">Uncharacterized protein</fullName>
    </submittedName>
</protein>
<dbReference type="AlphaFoldDB" id="A0A0J7JBN6"/>
<evidence type="ECO:0000313" key="1">
    <source>
        <dbReference type="EMBL" id="KMQ75309.1"/>
    </source>
</evidence>
<dbReference type="EMBL" id="LFBU01000001">
    <property type="protein sequence ID" value="KMQ75309.1"/>
    <property type="molecule type" value="Genomic_DNA"/>
</dbReference>
<proteinExistence type="predicted"/>
<reference evidence="1 2" key="1">
    <citation type="submission" date="2015-06" db="EMBL/GenBank/DDBJ databases">
        <title>Marinobacter subterrani, a genetically tractable neutrophilic iron-oxidizing strain isolated from the Soudan Iron Mine.</title>
        <authorList>
            <person name="Bonis B.M."/>
            <person name="Gralnick J.A."/>
        </authorList>
    </citation>
    <scope>NUCLEOTIDE SEQUENCE [LARGE SCALE GENOMIC DNA]</scope>
    <source>
        <strain evidence="1 2">JG233</strain>
    </source>
</reference>
<gene>
    <name evidence="1" type="ORF">Msub_11511</name>
</gene>
<name>A0A0J7JBN6_9GAMM</name>
<keyword evidence="2" id="KW-1185">Reference proteome</keyword>
<dbReference type="RefSeq" id="WP_048495428.1">
    <property type="nucleotide sequence ID" value="NZ_LFBU01000001.1"/>
</dbReference>
<dbReference type="STRING" id="1658765.Msub_11511"/>
<dbReference type="Proteomes" id="UP000036102">
    <property type="component" value="Unassembled WGS sequence"/>
</dbReference>
<dbReference type="OrthoDB" id="6370230at2"/>
<organism evidence="1 2">
    <name type="scientific">Marinobacter subterrani</name>
    <dbReference type="NCBI Taxonomy" id="1658765"/>
    <lineage>
        <taxon>Bacteria</taxon>
        <taxon>Pseudomonadati</taxon>
        <taxon>Pseudomonadota</taxon>
        <taxon>Gammaproteobacteria</taxon>
        <taxon>Pseudomonadales</taxon>
        <taxon>Marinobacteraceae</taxon>
        <taxon>Marinobacter</taxon>
    </lineage>
</organism>
<evidence type="ECO:0000313" key="2">
    <source>
        <dbReference type="Proteomes" id="UP000036102"/>
    </source>
</evidence>
<dbReference type="PATRIC" id="fig|1658765.3.peg.1505"/>